<evidence type="ECO:0000313" key="3">
    <source>
        <dbReference type="Proteomes" id="UP000629468"/>
    </source>
</evidence>
<proteinExistence type="predicted"/>
<feature type="region of interest" description="Disordered" evidence="1">
    <location>
        <begin position="1"/>
        <end position="42"/>
    </location>
</feature>
<feature type="compositionally biased region" description="Pro residues" evidence="1">
    <location>
        <begin position="1"/>
        <end position="10"/>
    </location>
</feature>
<protein>
    <submittedName>
        <fullName evidence="2">Uncharacterized protein</fullName>
    </submittedName>
</protein>
<evidence type="ECO:0000313" key="2">
    <source>
        <dbReference type="EMBL" id="KAF7770899.1"/>
    </source>
</evidence>
<accession>A0A8H7KF85</accession>
<sequence>MPCRRPPPPKGDLGSKSSSNDRGSIEADEYPMEQPRRPHGGIRDNILYLSYSGVRSKDLFPGLVPIIKSLRGRPLYQPRIWALLPRIRVVSKHKAN</sequence>
<dbReference type="Proteomes" id="UP000629468">
    <property type="component" value="Unassembled WGS sequence"/>
</dbReference>
<comment type="caution">
    <text evidence="2">The sequence shown here is derived from an EMBL/GenBank/DDBJ whole genome shotgun (WGS) entry which is preliminary data.</text>
</comment>
<reference evidence="2 3" key="1">
    <citation type="journal article" name="Sci. Rep.">
        <title>Telomere-to-telomere assembled and centromere annotated genomes of the two main subspecies of the button mushroom Agaricus bisporus reveal especially polymorphic chromosome ends.</title>
        <authorList>
            <person name="Sonnenberg A.S.M."/>
            <person name="Sedaghat-Telgerd N."/>
            <person name="Lavrijssen B."/>
            <person name="Ohm R.A."/>
            <person name="Hendrickx P.M."/>
            <person name="Scholtmeijer K."/>
            <person name="Baars J.J.P."/>
            <person name="van Peer A."/>
        </authorList>
    </citation>
    <scope>NUCLEOTIDE SEQUENCE [LARGE SCALE GENOMIC DNA]</scope>
    <source>
        <strain evidence="2 3">H119_p4</strain>
    </source>
</reference>
<dbReference type="EMBL" id="JABXXO010000009">
    <property type="protein sequence ID" value="KAF7770899.1"/>
    <property type="molecule type" value="Genomic_DNA"/>
</dbReference>
<dbReference type="AlphaFoldDB" id="A0A8H7KF85"/>
<evidence type="ECO:0000256" key="1">
    <source>
        <dbReference type="SAM" id="MobiDB-lite"/>
    </source>
</evidence>
<name>A0A8H7KF85_AGABI</name>
<organism evidence="2 3">
    <name type="scientific">Agaricus bisporus var. burnettii</name>
    <dbReference type="NCBI Taxonomy" id="192524"/>
    <lineage>
        <taxon>Eukaryota</taxon>
        <taxon>Fungi</taxon>
        <taxon>Dikarya</taxon>
        <taxon>Basidiomycota</taxon>
        <taxon>Agaricomycotina</taxon>
        <taxon>Agaricomycetes</taxon>
        <taxon>Agaricomycetidae</taxon>
        <taxon>Agaricales</taxon>
        <taxon>Agaricineae</taxon>
        <taxon>Agaricaceae</taxon>
        <taxon>Agaricus</taxon>
    </lineage>
</organism>
<gene>
    <name evidence="2" type="ORF">Agabi119p4_6873</name>
</gene>